<keyword evidence="2" id="KW-0723">Serine/threonine-protein kinase</keyword>
<dbReference type="PANTHER" id="PTHR47985:SF44">
    <property type="entry name" value="SERINE_THREONINE-PROTEIN KINASE PBS1"/>
    <property type="match status" value="1"/>
</dbReference>
<accession>A0A8S9RRB8</accession>
<evidence type="ECO:0000256" key="2">
    <source>
        <dbReference type="ARBA" id="ARBA00022527"/>
    </source>
</evidence>
<keyword evidence="2" id="KW-0808">Transferase</keyword>
<dbReference type="InterPro" id="IPR011009">
    <property type="entry name" value="Kinase-like_dom_sf"/>
</dbReference>
<keyword evidence="4" id="KW-0449">Lipoprotein</keyword>
<evidence type="ECO:0000256" key="6">
    <source>
        <dbReference type="SAM" id="MobiDB-lite"/>
    </source>
</evidence>
<evidence type="ECO:0000313" key="9">
    <source>
        <dbReference type="Proteomes" id="UP000712600"/>
    </source>
</evidence>
<dbReference type="Pfam" id="PF00069">
    <property type="entry name" value="Pkinase"/>
    <property type="match status" value="1"/>
</dbReference>
<dbReference type="SMART" id="SM00220">
    <property type="entry name" value="S_TKc"/>
    <property type="match status" value="1"/>
</dbReference>
<dbReference type="EMBL" id="QGKX02000095">
    <property type="protein sequence ID" value="KAF3575085.1"/>
    <property type="molecule type" value="Genomic_DNA"/>
</dbReference>
<feature type="binding site" evidence="5">
    <location>
        <position position="130"/>
    </location>
    <ligand>
        <name>ATP</name>
        <dbReference type="ChEBI" id="CHEBI:30616"/>
    </ligand>
</feature>
<evidence type="ECO:0000256" key="1">
    <source>
        <dbReference type="ARBA" id="ARBA00004193"/>
    </source>
</evidence>
<dbReference type="InterPro" id="IPR017441">
    <property type="entry name" value="Protein_kinase_ATP_BS"/>
</dbReference>
<dbReference type="Gene3D" id="1.10.510.10">
    <property type="entry name" value="Transferase(Phosphotransferase) domain 1"/>
    <property type="match status" value="1"/>
</dbReference>
<proteinExistence type="predicted"/>
<evidence type="ECO:0000259" key="7">
    <source>
        <dbReference type="PROSITE" id="PS50011"/>
    </source>
</evidence>
<evidence type="ECO:0000313" key="8">
    <source>
        <dbReference type="EMBL" id="KAF3575085.1"/>
    </source>
</evidence>
<dbReference type="InterPro" id="IPR000719">
    <property type="entry name" value="Prot_kinase_dom"/>
</dbReference>
<dbReference type="PANTHER" id="PTHR47985">
    <property type="entry name" value="OS07G0668900 PROTEIN"/>
    <property type="match status" value="1"/>
</dbReference>
<feature type="compositionally biased region" description="Low complexity" evidence="6">
    <location>
        <begin position="46"/>
        <end position="64"/>
    </location>
</feature>
<dbReference type="PROSITE" id="PS00107">
    <property type="entry name" value="PROTEIN_KINASE_ATP"/>
    <property type="match status" value="1"/>
</dbReference>
<evidence type="ECO:0000256" key="3">
    <source>
        <dbReference type="ARBA" id="ARBA00023136"/>
    </source>
</evidence>
<dbReference type="Proteomes" id="UP000712600">
    <property type="component" value="Unassembled WGS sequence"/>
</dbReference>
<comment type="caution">
    <text evidence="8">The sequence shown here is derived from an EMBL/GenBank/DDBJ whole genome shotgun (WGS) entry which is preliminary data.</text>
</comment>
<keyword evidence="5" id="KW-0067">ATP-binding</keyword>
<dbReference type="AlphaFoldDB" id="A0A8S9RRB8"/>
<dbReference type="GO" id="GO:0005886">
    <property type="term" value="C:plasma membrane"/>
    <property type="evidence" value="ECO:0007669"/>
    <property type="project" value="UniProtKB-SubCell"/>
</dbReference>
<feature type="region of interest" description="Disordered" evidence="6">
    <location>
        <begin position="10"/>
        <end position="64"/>
    </location>
</feature>
<reference evidence="8" key="1">
    <citation type="submission" date="2019-12" db="EMBL/GenBank/DDBJ databases">
        <title>Genome sequencing and annotation of Brassica cretica.</title>
        <authorList>
            <person name="Studholme D.J."/>
            <person name="Sarris P."/>
        </authorList>
    </citation>
    <scope>NUCLEOTIDE SEQUENCE</scope>
    <source>
        <strain evidence="8">PFS-109/04</strain>
        <tissue evidence="8">Leaf</tissue>
    </source>
</reference>
<evidence type="ECO:0000256" key="4">
    <source>
        <dbReference type="ARBA" id="ARBA00023288"/>
    </source>
</evidence>
<dbReference type="SUPFAM" id="SSF56112">
    <property type="entry name" value="Protein kinase-like (PK-like)"/>
    <property type="match status" value="1"/>
</dbReference>
<dbReference type="GO" id="GO:0005524">
    <property type="term" value="F:ATP binding"/>
    <property type="evidence" value="ECO:0007669"/>
    <property type="project" value="UniProtKB-UniRule"/>
</dbReference>
<name>A0A8S9RRB8_BRACR</name>
<feature type="compositionally biased region" description="Basic and acidic residues" evidence="6">
    <location>
        <begin position="18"/>
        <end position="31"/>
    </location>
</feature>
<keyword evidence="3" id="KW-0472">Membrane</keyword>
<keyword evidence="2" id="KW-0418">Kinase</keyword>
<gene>
    <name evidence="8" type="ORF">F2Q69_00060207</name>
</gene>
<protein>
    <recommendedName>
        <fullName evidence="7">Protein kinase domain-containing protein</fullName>
    </recommendedName>
</protein>
<evidence type="ECO:0000256" key="5">
    <source>
        <dbReference type="PROSITE-ProRule" id="PRU10141"/>
    </source>
</evidence>
<comment type="subcellular location">
    <subcellularLocation>
        <location evidence="1">Cell membrane</location>
        <topology evidence="1">Lipid-anchor</topology>
    </subcellularLocation>
</comment>
<dbReference type="GO" id="GO:0004674">
    <property type="term" value="F:protein serine/threonine kinase activity"/>
    <property type="evidence" value="ECO:0007669"/>
    <property type="project" value="UniProtKB-KW"/>
</dbReference>
<dbReference type="PROSITE" id="PS50011">
    <property type="entry name" value="PROTEIN_KINASE_DOM"/>
    <property type="match status" value="1"/>
</dbReference>
<feature type="domain" description="Protein kinase" evidence="7">
    <location>
        <begin position="1"/>
        <end position="253"/>
    </location>
</feature>
<organism evidence="8 9">
    <name type="scientific">Brassica cretica</name>
    <name type="common">Mustard</name>
    <dbReference type="NCBI Taxonomy" id="69181"/>
    <lineage>
        <taxon>Eukaryota</taxon>
        <taxon>Viridiplantae</taxon>
        <taxon>Streptophyta</taxon>
        <taxon>Embryophyta</taxon>
        <taxon>Tracheophyta</taxon>
        <taxon>Spermatophyta</taxon>
        <taxon>Magnoliopsida</taxon>
        <taxon>eudicotyledons</taxon>
        <taxon>Gunneridae</taxon>
        <taxon>Pentapetalae</taxon>
        <taxon>rosids</taxon>
        <taxon>malvids</taxon>
        <taxon>Brassicales</taxon>
        <taxon>Brassicaceae</taxon>
        <taxon>Brassiceae</taxon>
        <taxon>Brassica</taxon>
    </lineage>
</organism>
<keyword evidence="5" id="KW-0547">Nucleotide-binding</keyword>
<sequence>MNCLFMFKSKKPKSRRDLKKENKDKRGRELLQKSAPELSTTRKNQTSSTSLSLPTPRSLPSPTSIRELYTERQQNRNLRAFSYKELSEATCGFDRKFQIGEGGFGNVYKATINNPTGGDSHSVPHTVAVKRLKKQSQQRVGTDGYAAPEYIETGHLRKHSDVYSFGVVLYEIITGRRTIERMKPSAEKILLDWVKLYPVNSKSFRMIVDSKLQSKYPVALVSRVAKLADLCLKKNDTERPTMAFVVESLSKIIEESNTGDMRSSIRESTRGVMRA</sequence>